<comment type="cofactor">
    <cofactor evidence="1">
        <name>FAD</name>
        <dbReference type="ChEBI" id="CHEBI:57692"/>
    </cofactor>
</comment>
<dbReference type="GO" id="GO:0016491">
    <property type="term" value="F:oxidoreductase activity"/>
    <property type="evidence" value="ECO:0007669"/>
    <property type="project" value="UniProtKB-KW"/>
</dbReference>
<dbReference type="SUPFAM" id="SSF54373">
    <property type="entry name" value="FAD-linked reductases, C-terminal domain"/>
    <property type="match status" value="1"/>
</dbReference>
<dbReference type="SUPFAM" id="SSF51905">
    <property type="entry name" value="FAD/NAD(P)-binding domain"/>
    <property type="match status" value="1"/>
</dbReference>
<dbReference type="PANTHER" id="PTHR42923">
    <property type="entry name" value="PROTOPORPHYRINOGEN OXIDASE"/>
    <property type="match status" value="1"/>
</dbReference>
<evidence type="ECO:0000313" key="5">
    <source>
        <dbReference type="EMBL" id="PDW04573.1"/>
    </source>
</evidence>
<dbReference type="AlphaFoldDB" id="A0A2A6RNQ2"/>
<dbReference type="Gene3D" id="3.90.660.20">
    <property type="entry name" value="Protoporphyrinogen oxidase, mitochondrial, domain 2"/>
    <property type="match status" value="1"/>
</dbReference>
<dbReference type="Gene3D" id="3.50.50.60">
    <property type="entry name" value="FAD/NAD(P)-binding domain"/>
    <property type="match status" value="1"/>
</dbReference>
<evidence type="ECO:0000256" key="1">
    <source>
        <dbReference type="ARBA" id="ARBA00001974"/>
    </source>
</evidence>
<protein>
    <recommendedName>
        <fullName evidence="4">Amine oxidase domain-containing protein</fullName>
    </recommendedName>
</protein>
<dbReference type="InterPro" id="IPR001613">
    <property type="entry name" value="Flavin_amine_oxidase"/>
</dbReference>
<comment type="caution">
    <text evidence="5">The sequence shown here is derived from an EMBL/GenBank/DDBJ whole genome shotgun (WGS) entry which is preliminary data.</text>
</comment>
<dbReference type="Pfam" id="PF01593">
    <property type="entry name" value="Amino_oxidase"/>
    <property type="match status" value="1"/>
</dbReference>
<dbReference type="OrthoDB" id="9805195at2"/>
<keyword evidence="2" id="KW-0560">Oxidoreductase</keyword>
<name>A0A2A6RNQ2_9CHLR</name>
<evidence type="ECO:0000256" key="3">
    <source>
        <dbReference type="PIRSR" id="PIRSR601613-1"/>
    </source>
</evidence>
<accession>A0A2A6RNQ2</accession>
<dbReference type="Proteomes" id="UP000220527">
    <property type="component" value="Unassembled WGS sequence"/>
</dbReference>
<dbReference type="InterPro" id="IPR050464">
    <property type="entry name" value="Zeta_carotene_desat/Oxidored"/>
</dbReference>
<evidence type="ECO:0000259" key="4">
    <source>
        <dbReference type="Pfam" id="PF01593"/>
    </source>
</evidence>
<dbReference type="PANTHER" id="PTHR42923:SF3">
    <property type="entry name" value="PROTOPORPHYRINOGEN OXIDASE"/>
    <property type="match status" value="1"/>
</dbReference>
<keyword evidence="6" id="KW-1185">Reference proteome</keyword>
<dbReference type="InterPro" id="IPR036188">
    <property type="entry name" value="FAD/NAD-bd_sf"/>
</dbReference>
<sequence length="443" mass="48068">MISPGQQIIVIGGGLAGLAAARQLQHAGMRVVVLERATAVGGRARTVMEGGYRIELGAEFLASFYTRTLALIDELGLGHALRQIPRSAATLRNGQLHALWPNLRAAFTQLVGTRQKLPLSYLVGSLLRHASQLDLHAFAKAHQLDDCSVSTYARAHLSEELLEYLLQPAIAGIFYWTPERTSRALLLIALRAGLAHPAGLRIFTLDEGIGQLARALAAHLEVHSATEVLAVERHAHGGYRIKARQGGSERSYEAAGVVVATTANVVPQLLPWLNGAQRDFFAAVHYSATVNLAVGTRNQLPNEIYGLLFPRRETPFLASATMQTVKAASFAPQGRDLICLHMSGPASRALREHDDASLGRLMLSELRRLVPSYDPTPHAEFQRLYRCPEALPEFDVGSFQRIARFLSGGIETQKLVFAGDYLGGPFVEGAITSGEQAAKRLLG</sequence>
<dbReference type="EMBL" id="NQWI01000007">
    <property type="protein sequence ID" value="PDW04573.1"/>
    <property type="molecule type" value="Genomic_DNA"/>
</dbReference>
<reference evidence="6" key="1">
    <citation type="submission" date="2017-08" db="EMBL/GenBank/DDBJ databases">
        <authorList>
            <person name="Grouzdev D.S."/>
            <person name="Gaisin V.A."/>
            <person name="Rysina M.S."/>
            <person name="Gorlenko V.M."/>
        </authorList>
    </citation>
    <scope>NUCLEOTIDE SEQUENCE [LARGE SCALE GENOMIC DNA]</scope>
    <source>
        <strain evidence="6">Kir15-3F</strain>
    </source>
</reference>
<dbReference type="Gene3D" id="1.10.3110.10">
    <property type="entry name" value="protoporphyrinogen ix oxidase, domain 3"/>
    <property type="match status" value="1"/>
</dbReference>
<organism evidence="5 6">
    <name type="scientific">Candidatus Viridilinea mediisalina</name>
    <dbReference type="NCBI Taxonomy" id="2024553"/>
    <lineage>
        <taxon>Bacteria</taxon>
        <taxon>Bacillati</taxon>
        <taxon>Chloroflexota</taxon>
        <taxon>Chloroflexia</taxon>
        <taxon>Chloroflexales</taxon>
        <taxon>Chloroflexineae</taxon>
        <taxon>Oscillochloridaceae</taxon>
        <taxon>Candidatus Viridilinea</taxon>
    </lineage>
</organism>
<dbReference type="RefSeq" id="WP_097642556.1">
    <property type="nucleotide sequence ID" value="NZ_NQWI01000007.1"/>
</dbReference>
<proteinExistence type="predicted"/>
<gene>
    <name evidence="5" type="ORF">CJ255_02665</name>
</gene>
<dbReference type="PRINTS" id="PR00757">
    <property type="entry name" value="AMINEOXDASEF"/>
</dbReference>
<feature type="domain" description="Amine oxidase" evidence="4">
    <location>
        <begin position="15"/>
        <end position="442"/>
    </location>
</feature>
<evidence type="ECO:0000256" key="2">
    <source>
        <dbReference type="ARBA" id="ARBA00023002"/>
    </source>
</evidence>
<evidence type="ECO:0000313" key="6">
    <source>
        <dbReference type="Proteomes" id="UP000220527"/>
    </source>
</evidence>
<feature type="binding site" evidence="3">
    <location>
        <position position="228"/>
    </location>
    <ligand>
        <name>FAD</name>
        <dbReference type="ChEBI" id="CHEBI:57692"/>
    </ligand>
</feature>
<dbReference type="InterPro" id="IPR002937">
    <property type="entry name" value="Amino_oxidase"/>
</dbReference>